<protein>
    <submittedName>
        <fullName evidence="2">Uncharacterized protein</fullName>
    </submittedName>
</protein>
<name>A0A6M0II73_9BACT</name>
<evidence type="ECO:0000313" key="3">
    <source>
        <dbReference type="Proteomes" id="UP000477386"/>
    </source>
</evidence>
<feature type="region of interest" description="Disordered" evidence="1">
    <location>
        <begin position="119"/>
        <end position="145"/>
    </location>
</feature>
<dbReference type="AlphaFoldDB" id="A0A6M0II73"/>
<evidence type="ECO:0000256" key="1">
    <source>
        <dbReference type="SAM" id="MobiDB-lite"/>
    </source>
</evidence>
<sequence>MAPLPSTDIELGKWYPATLIPPDLHEEQFGNDYSMILGIDGHGSVPGCYFLQKGMFYWHCERYGDFDDEAISGWTRAQEINNNIEWETDVAKDVSGWMIIADVPKDFETIQTDAVNSFIGGEPSNDEDDFDDQDDDPYHHSPDTC</sequence>
<reference evidence="2 3" key="1">
    <citation type="submission" date="2020-02" db="EMBL/GenBank/DDBJ databases">
        <title>Draft genome sequence of two Spirosoma agri KCTC 52727 and Spirosoma terrae KCTC 52035.</title>
        <authorList>
            <person name="Rojas J."/>
            <person name="Ambika Manirajan B."/>
            <person name="Ratering S."/>
            <person name="Suarez C."/>
            <person name="Schnell S."/>
        </authorList>
    </citation>
    <scope>NUCLEOTIDE SEQUENCE [LARGE SCALE GENOMIC DNA]</scope>
    <source>
        <strain evidence="2 3">KCTC 52727</strain>
    </source>
</reference>
<keyword evidence="3" id="KW-1185">Reference proteome</keyword>
<evidence type="ECO:0000313" key="2">
    <source>
        <dbReference type="EMBL" id="NEU67966.1"/>
    </source>
</evidence>
<dbReference type="Proteomes" id="UP000477386">
    <property type="component" value="Unassembled WGS sequence"/>
</dbReference>
<gene>
    <name evidence="2" type="ORF">GK091_13830</name>
</gene>
<feature type="compositionally biased region" description="Basic and acidic residues" evidence="1">
    <location>
        <begin position="136"/>
        <end position="145"/>
    </location>
</feature>
<comment type="caution">
    <text evidence="2">The sequence shown here is derived from an EMBL/GenBank/DDBJ whole genome shotgun (WGS) entry which is preliminary data.</text>
</comment>
<dbReference type="RefSeq" id="WP_164039002.1">
    <property type="nucleotide sequence ID" value="NZ_JAAGNZ010000001.1"/>
</dbReference>
<feature type="compositionally biased region" description="Acidic residues" evidence="1">
    <location>
        <begin position="124"/>
        <end position="135"/>
    </location>
</feature>
<organism evidence="2 3">
    <name type="scientific">Spirosoma agri</name>
    <dbReference type="NCBI Taxonomy" id="1987381"/>
    <lineage>
        <taxon>Bacteria</taxon>
        <taxon>Pseudomonadati</taxon>
        <taxon>Bacteroidota</taxon>
        <taxon>Cytophagia</taxon>
        <taxon>Cytophagales</taxon>
        <taxon>Cytophagaceae</taxon>
        <taxon>Spirosoma</taxon>
    </lineage>
</organism>
<accession>A0A6M0II73</accession>
<dbReference type="EMBL" id="JAAGNZ010000001">
    <property type="protein sequence ID" value="NEU67966.1"/>
    <property type="molecule type" value="Genomic_DNA"/>
</dbReference>
<proteinExistence type="predicted"/>